<proteinExistence type="predicted"/>
<comment type="caution">
    <text evidence="1">The sequence shown here is derived from an EMBL/GenBank/DDBJ whole genome shotgun (WGS) entry which is preliminary data.</text>
</comment>
<keyword evidence="2" id="KW-1185">Reference proteome</keyword>
<reference evidence="1" key="1">
    <citation type="submission" date="2022-07" db="EMBL/GenBank/DDBJ databases">
        <title>Phylogenomic reconstructions and comparative analyses of Kickxellomycotina fungi.</title>
        <authorList>
            <person name="Reynolds N.K."/>
            <person name="Stajich J.E."/>
            <person name="Barry K."/>
            <person name="Grigoriev I.V."/>
            <person name="Crous P."/>
            <person name="Smith M.E."/>
        </authorList>
    </citation>
    <scope>NUCLEOTIDE SEQUENCE</scope>
    <source>
        <strain evidence="1">CBS 190363</strain>
    </source>
</reference>
<sequence length="68" mass="7472">MAPLKKPIATKISEDKDLKAVVLADSFDNLFQPLALNKPRCLLPLCNVPMIEYTLEFLAASGVVETIL</sequence>
<feature type="non-terminal residue" evidence="1">
    <location>
        <position position="68"/>
    </location>
</feature>
<evidence type="ECO:0000313" key="1">
    <source>
        <dbReference type="EMBL" id="KAJ2879922.1"/>
    </source>
</evidence>
<name>A0ACC1LU01_9FUNG</name>
<accession>A0ACC1LU01</accession>
<organism evidence="1 2">
    <name type="scientific">Coemansia aciculifera</name>
    <dbReference type="NCBI Taxonomy" id="417176"/>
    <lineage>
        <taxon>Eukaryota</taxon>
        <taxon>Fungi</taxon>
        <taxon>Fungi incertae sedis</taxon>
        <taxon>Zoopagomycota</taxon>
        <taxon>Kickxellomycotina</taxon>
        <taxon>Kickxellomycetes</taxon>
        <taxon>Kickxellales</taxon>
        <taxon>Kickxellaceae</taxon>
        <taxon>Coemansia</taxon>
    </lineage>
</organism>
<evidence type="ECO:0000313" key="2">
    <source>
        <dbReference type="Proteomes" id="UP001139981"/>
    </source>
</evidence>
<gene>
    <name evidence="1" type="primary">GCD6_2</name>
    <name evidence="1" type="ORF">IWW38_006035</name>
</gene>
<keyword evidence="1" id="KW-0396">Initiation factor</keyword>
<keyword evidence="1" id="KW-0648">Protein biosynthesis</keyword>
<dbReference type="Proteomes" id="UP001139981">
    <property type="component" value="Unassembled WGS sequence"/>
</dbReference>
<dbReference type="EMBL" id="JANBVB010003212">
    <property type="protein sequence ID" value="KAJ2879922.1"/>
    <property type="molecule type" value="Genomic_DNA"/>
</dbReference>
<protein>
    <submittedName>
        <fullName evidence="1">Translation initiation factor eIF-2B epsilon subunit, GEF</fullName>
    </submittedName>
</protein>